<feature type="non-terminal residue" evidence="8">
    <location>
        <position position="1"/>
    </location>
</feature>
<gene>
    <name evidence="8" type="primary">Ipo9_1</name>
    <name evidence="8" type="ORF">g.69999</name>
</gene>
<keyword evidence="4" id="KW-0653">Protein transport</keyword>
<dbReference type="SUPFAM" id="SSF48371">
    <property type="entry name" value="ARM repeat"/>
    <property type="match status" value="1"/>
</dbReference>
<evidence type="ECO:0000256" key="3">
    <source>
        <dbReference type="ARBA" id="ARBA00022448"/>
    </source>
</evidence>
<reference evidence="8" key="1">
    <citation type="submission" date="2015-07" db="EMBL/GenBank/DDBJ databases">
        <title>Transcriptome Assembly of Anthurium amnicola.</title>
        <authorList>
            <person name="Suzuki J."/>
        </authorList>
    </citation>
    <scope>NUCLEOTIDE SEQUENCE</scope>
</reference>
<dbReference type="InterPro" id="IPR016024">
    <property type="entry name" value="ARM-type_fold"/>
</dbReference>
<protein>
    <submittedName>
        <fullName evidence="8">Importin-9</fullName>
    </submittedName>
</protein>
<evidence type="ECO:0000259" key="7">
    <source>
        <dbReference type="PROSITE" id="PS50166"/>
    </source>
</evidence>
<dbReference type="GO" id="GO:0031267">
    <property type="term" value="F:small GTPase binding"/>
    <property type="evidence" value="ECO:0007669"/>
    <property type="project" value="InterPro"/>
</dbReference>
<proteinExistence type="inferred from homology"/>
<evidence type="ECO:0000256" key="5">
    <source>
        <dbReference type="ARBA" id="ARBA00023242"/>
    </source>
</evidence>
<evidence type="ECO:0000256" key="2">
    <source>
        <dbReference type="ARBA" id="ARBA00007991"/>
    </source>
</evidence>
<dbReference type="InterPro" id="IPR058669">
    <property type="entry name" value="TPR_IPO7/11-like"/>
</dbReference>
<dbReference type="GO" id="GO:0005829">
    <property type="term" value="C:cytosol"/>
    <property type="evidence" value="ECO:0007669"/>
    <property type="project" value="TreeGrafter"/>
</dbReference>
<keyword evidence="5" id="KW-0539">Nucleus</keyword>
<dbReference type="InterPro" id="IPR056840">
    <property type="entry name" value="HEAT_IPO9_central"/>
</dbReference>
<dbReference type="GO" id="GO:0005635">
    <property type="term" value="C:nuclear envelope"/>
    <property type="evidence" value="ECO:0007669"/>
    <property type="project" value="TreeGrafter"/>
</dbReference>
<dbReference type="PROSITE" id="PS50166">
    <property type="entry name" value="IMPORTIN_B_NT"/>
    <property type="match status" value="1"/>
</dbReference>
<feature type="region of interest" description="Disordered" evidence="6">
    <location>
        <begin position="1"/>
        <end position="34"/>
    </location>
</feature>
<dbReference type="GO" id="GO:0006606">
    <property type="term" value="P:protein import into nucleus"/>
    <property type="evidence" value="ECO:0007669"/>
    <property type="project" value="TreeGrafter"/>
</dbReference>
<dbReference type="PANTHER" id="PTHR10997:SF9">
    <property type="entry name" value="IMPORTIN-9"/>
    <property type="match status" value="1"/>
</dbReference>
<keyword evidence="3" id="KW-0813">Transport</keyword>
<dbReference type="InterPro" id="IPR001494">
    <property type="entry name" value="Importin-beta_N"/>
</dbReference>
<dbReference type="SMART" id="SM00913">
    <property type="entry name" value="IBN_N"/>
    <property type="match status" value="1"/>
</dbReference>
<dbReference type="Pfam" id="PF25758">
    <property type="entry name" value="TPR_IPO11"/>
    <property type="match status" value="1"/>
</dbReference>
<dbReference type="Pfam" id="PF03810">
    <property type="entry name" value="IBN_N"/>
    <property type="match status" value="1"/>
</dbReference>
<organism evidence="8">
    <name type="scientific">Anthurium amnicola</name>
    <dbReference type="NCBI Taxonomy" id="1678845"/>
    <lineage>
        <taxon>Eukaryota</taxon>
        <taxon>Viridiplantae</taxon>
        <taxon>Streptophyta</taxon>
        <taxon>Embryophyta</taxon>
        <taxon>Tracheophyta</taxon>
        <taxon>Spermatophyta</taxon>
        <taxon>Magnoliopsida</taxon>
        <taxon>Liliopsida</taxon>
        <taxon>Araceae</taxon>
        <taxon>Pothoideae</taxon>
        <taxon>Potheae</taxon>
        <taxon>Anthurium</taxon>
    </lineage>
</organism>
<sequence>VPVRPTGDTKHETNASRNGLRTKREHCTPSSFSTLPPGRVLSLSLSPPLLPDALVCLCRRLPLSGNPDSGRRQRMASAPVDQDQQWLLSCLTATLDVNHDVRTFAEASLHQASLQPGFGAALARVAVNKEVPFGLRQLAAVLLKQFIKQHWKEDEEAFAHPVASPEEKDTVRQLLLFSLDDPHGKIRTAVGMAVVSIAHYDWPEDWSDLLPFLLKLISEESNMGGVRGALRCLALLSDDLDDTTVPKLVPILFPQLHRIVSSPNCYENALRAKALSIVHSCTSVLGSMSGVYKTETRTLMTPMLKSWMEQFAIILQSPVHSEDPDDWSIRMEVLKCLIQFVQNFPSLTEAEFAVIVQPLWQTFVSCLRVYQLALIQGVEDPYSGRFDSDGAEIGLESFVIQLFELLLTIVGNSRLAKIVGRNVSELVVYSILFLQMTDGQVHTWSIDANQYVADEDDVTYSCRVSGSLLLEEIINAYGREGINSVIEAAQKHYNESSQAKLVGSADWWRIREASIFALCSVSDQLLEAQDSGLTRLNLGDLLHPMLVEDIGTGLCEFPFLHARVFSAVAKFFSVINHELRQQFLYGAIQAVALDVPPPVKVGACRALSQLLPESDSGILQPQLMRLFSSLTDLLKQASDETLHLVLETLQAAVRAGREHSSSIEPVISPIILNAWVQHVSDPFISIDAVELLEAIKKAPGCMEPLVSRVLPYIGSVMEKPQLQPTGLVAGSLDLLTMLLKNAPADMVKVMFDHCFKSVIHIILRSDDHGEIQNATQCLAAFVSGGKQELLSWGRDPGTTMKSLLDAASRLLDPGMESSGSLFVGSYTLQLILHLPSQMSLHIRELIGAVVRRMQSCEIEGLKSSLIVIIARLVHLSVPNVDQFVNLLLTLPAEGHENSLEYIMSEWTKLQPEIQGAYQIKVTTTALALLLATRHVELAKISVQGHLIKSYAGIVTRSKARLAPDQWTVLPLPAKIFSLLSDSLVEIQEQVSVDNDEDSEWEEGQESDGNYSQDMLLSATVQSNVRPSVEHLNAMAQVFGEDDGDNFEHDLIKGVDPLNEISLPDFLTDLFVNLHNGDKIFFDHLFQNLTQAQKDAVKTILGK</sequence>
<dbReference type="AlphaFoldDB" id="A0A1D1XZL1"/>
<evidence type="ECO:0000256" key="6">
    <source>
        <dbReference type="SAM" id="MobiDB-lite"/>
    </source>
</evidence>
<dbReference type="FunFam" id="1.25.10.10:FF:000459">
    <property type="entry name" value="ARM repeat superfamily protein"/>
    <property type="match status" value="1"/>
</dbReference>
<evidence type="ECO:0000313" key="8">
    <source>
        <dbReference type="EMBL" id="JAT47820.1"/>
    </source>
</evidence>
<dbReference type="Pfam" id="PF25018">
    <property type="entry name" value="HEAT_IPO9_c"/>
    <property type="match status" value="1"/>
</dbReference>
<dbReference type="EMBL" id="GDJX01020116">
    <property type="protein sequence ID" value="JAT47820.1"/>
    <property type="molecule type" value="Transcribed_RNA"/>
</dbReference>
<accession>A0A1D1XZL1</accession>
<dbReference type="Gene3D" id="1.25.10.10">
    <property type="entry name" value="Leucine-rich Repeat Variant"/>
    <property type="match status" value="1"/>
</dbReference>
<evidence type="ECO:0000256" key="1">
    <source>
        <dbReference type="ARBA" id="ARBA00004123"/>
    </source>
</evidence>
<dbReference type="PANTHER" id="PTHR10997">
    <property type="entry name" value="IMPORTIN-7, 8, 11"/>
    <property type="match status" value="1"/>
</dbReference>
<comment type="similarity">
    <text evidence="2">Belongs to the importin beta family.</text>
</comment>
<evidence type="ECO:0000256" key="4">
    <source>
        <dbReference type="ARBA" id="ARBA00022927"/>
    </source>
</evidence>
<feature type="domain" description="Importin N-terminal" evidence="7">
    <location>
        <begin position="105"/>
        <end position="181"/>
    </location>
</feature>
<name>A0A1D1XZL1_9ARAE</name>
<dbReference type="InterPro" id="IPR011989">
    <property type="entry name" value="ARM-like"/>
</dbReference>
<comment type="subcellular location">
    <subcellularLocation>
        <location evidence="1">Nucleus</location>
    </subcellularLocation>
</comment>